<dbReference type="EMBL" id="MFLZ01000015">
    <property type="protein sequence ID" value="OGG79944.1"/>
    <property type="molecule type" value="Genomic_DNA"/>
</dbReference>
<dbReference type="STRING" id="1798512.A3A39_00990"/>
<feature type="region of interest" description="Disordered" evidence="1">
    <location>
        <begin position="188"/>
        <end position="207"/>
    </location>
</feature>
<protein>
    <recommendedName>
        <fullName evidence="2">DUF5667 domain-containing protein</fullName>
    </recommendedName>
</protein>
<gene>
    <name evidence="3" type="ORF">A3A39_00990</name>
</gene>
<dbReference type="Pfam" id="PF18915">
    <property type="entry name" value="DUF5667"/>
    <property type="match status" value="1"/>
</dbReference>
<proteinExistence type="predicted"/>
<feature type="region of interest" description="Disordered" evidence="1">
    <location>
        <begin position="344"/>
        <end position="388"/>
    </location>
</feature>
<dbReference type="Proteomes" id="UP000177372">
    <property type="component" value="Unassembled WGS sequence"/>
</dbReference>
<name>A0A1F6F255_9BACT</name>
<dbReference type="InterPro" id="IPR043725">
    <property type="entry name" value="DUF5667"/>
</dbReference>
<reference evidence="3 4" key="1">
    <citation type="journal article" date="2016" name="Nat. Commun.">
        <title>Thousands of microbial genomes shed light on interconnected biogeochemical processes in an aquifer system.</title>
        <authorList>
            <person name="Anantharaman K."/>
            <person name="Brown C.T."/>
            <person name="Hug L.A."/>
            <person name="Sharon I."/>
            <person name="Castelle C.J."/>
            <person name="Probst A.J."/>
            <person name="Thomas B.C."/>
            <person name="Singh A."/>
            <person name="Wilkins M.J."/>
            <person name="Karaoz U."/>
            <person name="Brodie E.L."/>
            <person name="Williams K.H."/>
            <person name="Hubbard S.S."/>
            <person name="Banfield J.F."/>
        </authorList>
    </citation>
    <scope>NUCLEOTIDE SEQUENCE [LARGE SCALE GENOMIC DNA]</scope>
</reference>
<evidence type="ECO:0000256" key="1">
    <source>
        <dbReference type="SAM" id="MobiDB-lite"/>
    </source>
</evidence>
<evidence type="ECO:0000259" key="2">
    <source>
        <dbReference type="Pfam" id="PF18915"/>
    </source>
</evidence>
<evidence type="ECO:0000313" key="4">
    <source>
        <dbReference type="Proteomes" id="UP000177372"/>
    </source>
</evidence>
<comment type="caution">
    <text evidence="3">The sequence shown here is derived from an EMBL/GenBank/DDBJ whole genome shotgun (WGS) entry which is preliminary data.</text>
</comment>
<dbReference type="AlphaFoldDB" id="A0A1F6F255"/>
<feature type="domain" description="DUF5667" evidence="2">
    <location>
        <begin position="80"/>
        <end position="173"/>
    </location>
</feature>
<evidence type="ECO:0000313" key="3">
    <source>
        <dbReference type="EMBL" id="OGG79944.1"/>
    </source>
</evidence>
<organism evidence="3 4">
    <name type="scientific">Candidatus Kaiserbacteria bacterium RIFCSPLOWO2_01_FULL_54_13</name>
    <dbReference type="NCBI Taxonomy" id="1798512"/>
    <lineage>
        <taxon>Bacteria</taxon>
        <taxon>Candidatus Kaiseribacteriota</taxon>
    </lineage>
</organism>
<feature type="compositionally biased region" description="Basic and acidic residues" evidence="1">
    <location>
        <begin position="368"/>
        <end position="388"/>
    </location>
</feature>
<feature type="compositionally biased region" description="Acidic residues" evidence="1">
    <location>
        <begin position="355"/>
        <end position="367"/>
    </location>
</feature>
<sequence length="388" mass="42372">MTSFFKQLKREMQEVRLSERERALMRRVLESAMRARPPQKSPIRVTPSPIIFFIPRIASALAFVLILAIVGGGTAYAAEGAVPGDFLYPIKVSVNEKVVAALAQSAESKATVHARFAERRMQEAEALSARGTMTAEAKVALEERFNDHAQVVEEAVAAVEEENPIAAADISARFESAVGAHSAVIARLSEKGEDTESRRESENLSRTLRERGRRLARAETPVAPKVERSRALETAQFSAEDATMTRSAALPADDTDAEVVARIELTASTTLKEAEAHLSALRERLGATTSARTKAQISNIRGLIKKLHEDKGGSSKKGRIERALNDAVTVKTFLEAQEKFREHILLPAPDIESNGNDDESGDSDTQGDEQKEGKKGWKEKEEGNSGED</sequence>
<accession>A0A1F6F255</accession>